<keyword evidence="5" id="KW-0479">Metal-binding</keyword>
<feature type="chain" id="PRO_5028841937" description="Peptidase M14 domain-containing protein" evidence="11">
    <location>
        <begin position="21"/>
        <end position="430"/>
    </location>
</feature>
<keyword evidence="9" id="KW-0482">Metalloprotease</keyword>
<feature type="signal peptide" evidence="11">
    <location>
        <begin position="1"/>
        <end position="20"/>
    </location>
</feature>
<proteinExistence type="inferred from homology"/>
<dbReference type="PROSITE" id="PS52035">
    <property type="entry name" value="PEPTIDASE_M14"/>
    <property type="match status" value="1"/>
</dbReference>
<feature type="active site" description="Proton donor/acceptor" evidence="10">
    <location>
        <position position="397"/>
    </location>
</feature>
<evidence type="ECO:0000256" key="6">
    <source>
        <dbReference type="ARBA" id="ARBA00022729"/>
    </source>
</evidence>
<evidence type="ECO:0000259" key="12">
    <source>
        <dbReference type="PROSITE" id="PS52035"/>
    </source>
</evidence>
<evidence type="ECO:0000313" key="14">
    <source>
        <dbReference type="Proteomes" id="UP000481858"/>
    </source>
</evidence>
<dbReference type="SUPFAM" id="SSF53187">
    <property type="entry name" value="Zn-dependent exopeptidases"/>
    <property type="match status" value="1"/>
</dbReference>
<organism evidence="13 14">
    <name type="scientific">Xylaria multiplex</name>
    <dbReference type="NCBI Taxonomy" id="323545"/>
    <lineage>
        <taxon>Eukaryota</taxon>
        <taxon>Fungi</taxon>
        <taxon>Dikarya</taxon>
        <taxon>Ascomycota</taxon>
        <taxon>Pezizomycotina</taxon>
        <taxon>Sordariomycetes</taxon>
        <taxon>Xylariomycetidae</taxon>
        <taxon>Xylariales</taxon>
        <taxon>Xylariaceae</taxon>
        <taxon>Xylaria</taxon>
    </lineage>
</organism>
<dbReference type="GO" id="GO:0006508">
    <property type="term" value="P:proteolysis"/>
    <property type="evidence" value="ECO:0007669"/>
    <property type="project" value="UniProtKB-KW"/>
</dbReference>
<dbReference type="InParanoid" id="A0A7C8IRE9"/>
<evidence type="ECO:0000256" key="3">
    <source>
        <dbReference type="ARBA" id="ARBA00022645"/>
    </source>
</evidence>
<keyword evidence="4" id="KW-0645">Protease</keyword>
<comment type="cofactor">
    <cofactor evidence="1">
        <name>Zn(2+)</name>
        <dbReference type="ChEBI" id="CHEBI:29105"/>
    </cofactor>
</comment>
<evidence type="ECO:0000256" key="8">
    <source>
        <dbReference type="ARBA" id="ARBA00022833"/>
    </source>
</evidence>
<accession>A0A7C8IRE9</accession>
<dbReference type="Proteomes" id="UP000481858">
    <property type="component" value="Unassembled WGS sequence"/>
</dbReference>
<dbReference type="FunFam" id="3.40.630.10:FF:000084">
    <property type="entry name" value="Carboxypeptidase B2"/>
    <property type="match status" value="1"/>
</dbReference>
<dbReference type="GO" id="GO:0004181">
    <property type="term" value="F:metallocarboxypeptidase activity"/>
    <property type="evidence" value="ECO:0007669"/>
    <property type="project" value="InterPro"/>
</dbReference>
<evidence type="ECO:0000256" key="7">
    <source>
        <dbReference type="ARBA" id="ARBA00022801"/>
    </source>
</evidence>
<comment type="similarity">
    <text evidence="2 10">Belongs to the peptidase M14 family.</text>
</comment>
<dbReference type="Gene3D" id="3.40.630.10">
    <property type="entry name" value="Zn peptidases"/>
    <property type="match status" value="1"/>
</dbReference>
<dbReference type="SMART" id="SM00631">
    <property type="entry name" value="Zn_pept"/>
    <property type="match status" value="1"/>
</dbReference>
<keyword evidence="6 11" id="KW-0732">Signal</keyword>
<dbReference type="AlphaFoldDB" id="A0A7C8IRE9"/>
<dbReference type="PANTHER" id="PTHR11705">
    <property type="entry name" value="PROTEASE FAMILY M14 CARBOXYPEPTIDASE A,B"/>
    <property type="match status" value="1"/>
</dbReference>
<evidence type="ECO:0000313" key="13">
    <source>
        <dbReference type="EMBL" id="KAF2966304.1"/>
    </source>
</evidence>
<dbReference type="InterPro" id="IPR057246">
    <property type="entry name" value="CARBOXYPEPT_ZN_1"/>
</dbReference>
<dbReference type="Pfam" id="PF00246">
    <property type="entry name" value="Peptidase_M14"/>
    <property type="match status" value="1"/>
</dbReference>
<keyword evidence="3" id="KW-0121">Carboxypeptidase</keyword>
<evidence type="ECO:0000256" key="9">
    <source>
        <dbReference type="ARBA" id="ARBA00023049"/>
    </source>
</evidence>
<evidence type="ECO:0000256" key="11">
    <source>
        <dbReference type="SAM" id="SignalP"/>
    </source>
</evidence>
<dbReference type="CDD" id="cd03860">
    <property type="entry name" value="M14_CP_A-B_like"/>
    <property type="match status" value="1"/>
</dbReference>
<dbReference type="PANTHER" id="PTHR11705:SF143">
    <property type="entry name" value="SLL0236 PROTEIN"/>
    <property type="match status" value="1"/>
</dbReference>
<evidence type="ECO:0000256" key="2">
    <source>
        <dbReference type="ARBA" id="ARBA00005988"/>
    </source>
</evidence>
<name>A0A7C8IRE9_9PEZI</name>
<keyword evidence="8" id="KW-0862">Zinc</keyword>
<evidence type="ECO:0000256" key="5">
    <source>
        <dbReference type="ARBA" id="ARBA00022723"/>
    </source>
</evidence>
<dbReference type="OrthoDB" id="3626597at2759"/>
<dbReference type="PROSITE" id="PS00132">
    <property type="entry name" value="CARBOXYPEPT_ZN_1"/>
    <property type="match status" value="1"/>
</dbReference>
<dbReference type="GO" id="GO:0008270">
    <property type="term" value="F:zinc ion binding"/>
    <property type="evidence" value="ECO:0007669"/>
    <property type="project" value="InterPro"/>
</dbReference>
<feature type="domain" description="Peptidase M14" evidence="12">
    <location>
        <begin position="131"/>
        <end position="430"/>
    </location>
</feature>
<dbReference type="InterPro" id="IPR000834">
    <property type="entry name" value="Peptidase_M14"/>
</dbReference>
<keyword evidence="7" id="KW-0378">Hydrolase</keyword>
<reference evidence="13 14" key="1">
    <citation type="submission" date="2019-12" db="EMBL/GenBank/DDBJ databases">
        <title>Draft genome sequence of the ascomycete Xylaria multiplex DSM 110363.</title>
        <authorList>
            <person name="Buettner E."/>
            <person name="Kellner H."/>
        </authorList>
    </citation>
    <scope>NUCLEOTIDE SEQUENCE [LARGE SCALE GENOMIC DNA]</scope>
    <source>
        <strain evidence="13 14">DSM 110363</strain>
    </source>
</reference>
<gene>
    <name evidence="13" type="ORF">GQX73_g7260</name>
</gene>
<evidence type="ECO:0000256" key="4">
    <source>
        <dbReference type="ARBA" id="ARBA00022670"/>
    </source>
</evidence>
<dbReference type="EMBL" id="WUBL01000092">
    <property type="protein sequence ID" value="KAF2966304.1"/>
    <property type="molecule type" value="Genomic_DNA"/>
</dbReference>
<keyword evidence="14" id="KW-1185">Reference proteome</keyword>
<protein>
    <recommendedName>
        <fullName evidence="12">Peptidase M14 domain-containing protein</fullName>
    </recommendedName>
</protein>
<sequence length="430" mass="47068">MKFGLQVGGLLLTIAALGLASPLDQPVPKKISYNGYKVYRVSVAEDADDDVVGNAPAVELQRRRSDSGALTVDLAVAPGDISAFEASGLYLDSTVLSYDLGAEFAAESRVSVQTSTVSAKGALPGLEWFDAYHPYADHVQYWADLHAALPNNSELIVAGNSFEGRPIQGIHLWGASGKDSKPAIFFNGNVHAREWITSIVVEYILYQIVTGYKSDPLVQKVLNNYDFYVLPVVNPDGFVYSQTTNRLWRKNRQVRSNATAVGTDINRNWEVGWGGDGSSPNPSSETFSGYAPLDTPETAALAAYTRKLRDLHGIKLYVDWHSYAQVILLSYGYTCTEFPANVDEQINLAAGIAAAIAKPYNTTFDYGPGCLVLYQSSGNGRDYVTDVGKAQFGWGIELRDTRYGFVLPPEQILPSGIEIWEGLKYAWSQF</sequence>
<evidence type="ECO:0000256" key="10">
    <source>
        <dbReference type="PROSITE-ProRule" id="PRU01379"/>
    </source>
</evidence>
<comment type="caution">
    <text evidence="13">The sequence shown here is derived from an EMBL/GenBank/DDBJ whole genome shotgun (WGS) entry which is preliminary data.</text>
</comment>
<dbReference type="PRINTS" id="PR00765">
    <property type="entry name" value="CRBOXYPTASEA"/>
</dbReference>
<evidence type="ECO:0000256" key="1">
    <source>
        <dbReference type="ARBA" id="ARBA00001947"/>
    </source>
</evidence>